<sequence>MTGIQTQETSNGNIQSQPSSKPMDDEFNKEHFLGGFDRSHFQESHDWDLNSGEEKEPSATDVTVHRSWSDPSHTRSESTVRNTAESTVHEKSRASIRNRRKLAYDQEPAPE</sequence>
<evidence type="ECO:0000313" key="2">
    <source>
        <dbReference type="EMBL" id="TDZ35822.1"/>
    </source>
</evidence>
<proteinExistence type="predicted"/>
<feature type="compositionally biased region" description="Polar residues" evidence="1">
    <location>
        <begin position="1"/>
        <end position="20"/>
    </location>
</feature>
<evidence type="ECO:0000256" key="1">
    <source>
        <dbReference type="SAM" id="MobiDB-lite"/>
    </source>
</evidence>
<dbReference type="AlphaFoldDB" id="A0A4R8QAW3"/>
<feature type="region of interest" description="Disordered" evidence="1">
    <location>
        <begin position="1"/>
        <end position="111"/>
    </location>
</feature>
<keyword evidence="3" id="KW-1185">Reference proteome</keyword>
<comment type="caution">
    <text evidence="2">The sequence shown here is derived from an EMBL/GenBank/DDBJ whole genome shotgun (WGS) entry which is preliminary data.</text>
</comment>
<evidence type="ECO:0000313" key="3">
    <source>
        <dbReference type="Proteomes" id="UP000295083"/>
    </source>
</evidence>
<reference evidence="2 3" key="1">
    <citation type="submission" date="2018-11" db="EMBL/GenBank/DDBJ databases">
        <title>Genome sequence and assembly of Colletotrichum spinosum.</title>
        <authorList>
            <person name="Gan P."/>
            <person name="Shirasu K."/>
        </authorList>
    </citation>
    <scope>NUCLEOTIDE SEQUENCE [LARGE SCALE GENOMIC DNA]</scope>
    <source>
        <strain evidence="2 3">CBS 515.97</strain>
    </source>
</reference>
<dbReference type="EMBL" id="QAPG01000037">
    <property type="protein sequence ID" value="TDZ35822.1"/>
    <property type="molecule type" value="Genomic_DNA"/>
</dbReference>
<name>A0A4R8QAW3_9PEZI</name>
<protein>
    <submittedName>
        <fullName evidence="2">Uncharacterized protein</fullName>
    </submittedName>
</protein>
<accession>A0A4R8QAW3</accession>
<organism evidence="2 3">
    <name type="scientific">Colletotrichum spinosum</name>
    <dbReference type="NCBI Taxonomy" id="1347390"/>
    <lineage>
        <taxon>Eukaryota</taxon>
        <taxon>Fungi</taxon>
        <taxon>Dikarya</taxon>
        <taxon>Ascomycota</taxon>
        <taxon>Pezizomycotina</taxon>
        <taxon>Sordariomycetes</taxon>
        <taxon>Hypocreomycetidae</taxon>
        <taxon>Glomerellales</taxon>
        <taxon>Glomerellaceae</taxon>
        <taxon>Colletotrichum</taxon>
        <taxon>Colletotrichum orbiculare species complex</taxon>
    </lineage>
</organism>
<feature type="compositionally biased region" description="Basic and acidic residues" evidence="1">
    <location>
        <begin position="22"/>
        <end position="78"/>
    </location>
</feature>
<dbReference type="Proteomes" id="UP000295083">
    <property type="component" value="Unassembled WGS sequence"/>
</dbReference>
<gene>
    <name evidence="2" type="ORF">C8035_v008477</name>
</gene>